<feature type="compositionally biased region" description="Polar residues" evidence="11">
    <location>
        <begin position="336"/>
        <end position="366"/>
    </location>
</feature>
<evidence type="ECO:0000256" key="3">
    <source>
        <dbReference type="ARBA" id="ARBA00022927"/>
    </source>
</evidence>
<dbReference type="InterPro" id="IPR006785">
    <property type="entry name" value="Pex14_N"/>
</dbReference>
<comment type="caution">
    <text evidence="13">The sequence shown here is derived from an EMBL/GenBank/DDBJ whole genome shotgun (WGS) entry which is preliminary data.</text>
</comment>
<dbReference type="Proteomes" id="UP001623330">
    <property type="component" value="Unassembled WGS sequence"/>
</dbReference>
<dbReference type="PANTHER" id="PTHR23058:SF0">
    <property type="entry name" value="PEROXISOMAL MEMBRANE PROTEIN PEX14"/>
    <property type="match status" value="1"/>
</dbReference>
<keyword evidence="3 10" id="KW-0653">Protein transport</keyword>
<evidence type="ECO:0000256" key="11">
    <source>
        <dbReference type="SAM" id="MobiDB-lite"/>
    </source>
</evidence>
<organism evidence="13 14">
    <name type="scientific">Nakaseomyces bracarensis</name>
    <dbReference type="NCBI Taxonomy" id="273131"/>
    <lineage>
        <taxon>Eukaryota</taxon>
        <taxon>Fungi</taxon>
        <taxon>Dikarya</taxon>
        <taxon>Ascomycota</taxon>
        <taxon>Saccharomycotina</taxon>
        <taxon>Saccharomycetes</taxon>
        <taxon>Saccharomycetales</taxon>
        <taxon>Saccharomycetaceae</taxon>
        <taxon>Nakaseomyces</taxon>
    </lineage>
</organism>
<evidence type="ECO:0000313" key="14">
    <source>
        <dbReference type="Proteomes" id="UP001623330"/>
    </source>
</evidence>
<dbReference type="Pfam" id="PF04695">
    <property type="entry name" value="Pex14_N"/>
    <property type="match status" value="1"/>
</dbReference>
<evidence type="ECO:0000256" key="5">
    <source>
        <dbReference type="ARBA" id="ARBA00023136"/>
    </source>
</evidence>
<evidence type="ECO:0000256" key="8">
    <source>
        <dbReference type="ARBA" id="ARBA00029691"/>
    </source>
</evidence>
<feature type="region of interest" description="Disordered" evidence="11">
    <location>
        <begin position="285"/>
        <end position="366"/>
    </location>
</feature>
<accession>A0ABR4NZY0</accession>
<evidence type="ECO:0000259" key="12">
    <source>
        <dbReference type="Pfam" id="PF04695"/>
    </source>
</evidence>
<dbReference type="PANTHER" id="PTHR23058">
    <property type="entry name" value="PEROXISOMAL MEMBRANE PROTEIN PEX14"/>
    <property type="match status" value="1"/>
</dbReference>
<evidence type="ECO:0000256" key="10">
    <source>
        <dbReference type="RuleBase" id="RU367032"/>
    </source>
</evidence>
<evidence type="ECO:0000256" key="4">
    <source>
        <dbReference type="ARBA" id="ARBA00023010"/>
    </source>
</evidence>
<dbReference type="EMBL" id="JBEVYD010000002">
    <property type="protein sequence ID" value="KAL3234834.1"/>
    <property type="molecule type" value="Genomic_DNA"/>
</dbReference>
<evidence type="ECO:0000256" key="2">
    <source>
        <dbReference type="ARBA" id="ARBA00022448"/>
    </source>
</evidence>
<comment type="similarity">
    <text evidence="1 10">Belongs to the peroxin-14 family.</text>
</comment>
<evidence type="ECO:0000256" key="1">
    <source>
        <dbReference type="ARBA" id="ARBA00005443"/>
    </source>
</evidence>
<comment type="subcellular location">
    <subcellularLocation>
        <location evidence="9 10">Peroxisome membrane</location>
    </subcellularLocation>
</comment>
<proteinExistence type="inferred from homology"/>
<protein>
    <recommendedName>
        <fullName evidence="7 10">Peroxisomal membrane protein PEX14</fullName>
    </recommendedName>
    <alternativeName>
        <fullName evidence="8 10">Peroxin-14</fullName>
    </alternativeName>
</protein>
<comment type="function">
    <text evidence="10">Component of the PEX13-PEX14 docking complex, a translocon channel that specifically mediates the import of peroxisomal cargo proteins bound to PEX5 receptor. The PEX13-PEX14 docking complex forms a large import pore which can be opened to a diameter of about 9 nm. Mechanistically, PEX5 receptor along with cargo proteins associates with the PEX14 subunit of the PEX13-PEX14 docking complex in the cytosol, leading to the insertion of the receptor into the organelle membrane with the concomitant translocation of the cargo into the peroxisome matrix.</text>
</comment>
<dbReference type="InterPro" id="IPR036388">
    <property type="entry name" value="WH-like_DNA-bd_sf"/>
</dbReference>
<keyword evidence="5 10" id="KW-0472">Membrane</keyword>
<evidence type="ECO:0000256" key="6">
    <source>
        <dbReference type="ARBA" id="ARBA00023140"/>
    </source>
</evidence>
<dbReference type="InterPro" id="IPR025655">
    <property type="entry name" value="PEX14"/>
</dbReference>
<keyword evidence="4" id="KW-0811">Translocation</keyword>
<gene>
    <name evidence="13" type="ORF">RNJ44_02622</name>
</gene>
<dbReference type="Gene3D" id="1.10.10.10">
    <property type="entry name" value="Winged helix-like DNA-binding domain superfamily/Winged helix DNA-binding domain"/>
    <property type="match status" value="1"/>
</dbReference>
<evidence type="ECO:0000256" key="9">
    <source>
        <dbReference type="ARBA" id="ARBA00046271"/>
    </source>
</evidence>
<sequence length="366" mass="40695">MAVETGRKELFDSAVAFLQDAGIKDAPLSKKIEFLKSKGLQDDEVELALQEAGKGAGSGASSGAAAGVEGNVEVRRNGPGREYMYEAVPPPLPRRDWKDYFIMATATAGLLYGAYEVTRRYVVPNLLPETTSKLERDKEEIKKEFEKVDKVLMAIQDEQTEFKEKEQEKLGELDEVISELKIALKETTHTKEKMEDDFRLLKLEITSLQNSIDKFMSDNSSVKEIETLTREVQSLKNLINVAKNNSRRDAMSPEPKNSMSPGRLPGVDAIPSAADILAKMNIGTDTNKIDDSTSTKSATNELKKSMDNMIDSSEFIPEWQRASSTNSNLDIPEWQKTASSENNKSSSNVDIPDWQNTLQGTNNDTE</sequence>
<evidence type="ECO:0000256" key="7">
    <source>
        <dbReference type="ARBA" id="ARBA00029502"/>
    </source>
</evidence>
<reference evidence="13 14" key="1">
    <citation type="submission" date="2024-05" db="EMBL/GenBank/DDBJ databases">
        <title>Long read based assembly of the Candida bracarensis genome reveals expanded adhesin content.</title>
        <authorList>
            <person name="Marcet-Houben M."/>
            <person name="Ksiezopolska E."/>
            <person name="Gabaldon T."/>
        </authorList>
    </citation>
    <scope>NUCLEOTIDE SEQUENCE [LARGE SCALE GENOMIC DNA]</scope>
    <source>
        <strain evidence="13 14">CBM6</strain>
    </source>
</reference>
<feature type="region of interest" description="Disordered" evidence="11">
    <location>
        <begin position="243"/>
        <end position="268"/>
    </location>
</feature>
<keyword evidence="2 10" id="KW-0813">Transport</keyword>
<evidence type="ECO:0000313" key="13">
    <source>
        <dbReference type="EMBL" id="KAL3234834.1"/>
    </source>
</evidence>
<feature type="domain" description="Peroxisome membrane anchor protein Pex14p N-terminal" evidence="12">
    <location>
        <begin position="7"/>
        <end position="51"/>
    </location>
</feature>
<keyword evidence="6 10" id="KW-0576">Peroxisome</keyword>
<keyword evidence="14" id="KW-1185">Reference proteome</keyword>
<name>A0ABR4NZY0_9SACH</name>